<evidence type="ECO:0000313" key="2">
    <source>
        <dbReference type="Proteomes" id="UP000306509"/>
    </source>
</evidence>
<dbReference type="EMBL" id="QGQD01000007">
    <property type="protein sequence ID" value="TLD02681.1"/>
    <property type="molecule type" value="Genomic_DNA"/>
</dbReference>
<name>A0A4U8QCD3_9FIRM</name>
<accession>A0A4U8QCD3</accession>
<sequence length="31" mass="3855">MTNAIQTISTNFMEEMNDKTRRLWINTRIYY</sequence>
<evidence type="ECO:0000313" key="1">
    <source>
        <dbReference type="EMBL" id="TLD02681.1"/>
    </source>
</evidence>
<keyword evidence="2" id="KW-1185">Reference proteome</keyword>
<organism evidence="1 2">
    <name type="scientific">Robinsoniella peoriensis</name>
    <dbReference type="NCBI Taxonomy" id="180332"/>
    <lineage>
        <taxon>Bacteria</taxon>
        <taxon>Bacillati</taxon>
        <taxon>Bacillota</taxon>
        <taxon>Clostridia</taxon>
        <taxon>Lachnospirales</taxon>
        <taxon>Lachnospiraceae</taxon>
        <taxon>Robinsoniella</taxon>
    </lineage>
</organism>
<dbReference type="AlphaFoldDB" id="A0A4U8QCD3"/>
<proteinExistence type="predicted"/>
<protein>
    <submittedName>
        <fullName evidence="1">Uncharacterized protein</fullName>
    </submittedName>
</protein>
<gene>
    <name evidence="1" type="ORF">DSM106044_00416</name>
</gene>
<dbReference type="Proteomes" id="UP000306509">
    <property type="component" value="Unassembled WGS sequence"/>
</dbReference>
<comment type="caution">
    <text evidence="1">The sequence shown here is derived from an EMBL/GenBank/DDBJ whole genome shotgun (WGS) entry which is preliminary data.</text>
</comment>
<reference evidence="1 2" key="1">
    <citation type="journal article" date="2019" name="Anaerobe">
        <title>Detection of Robinsoniella peoriensis in multiple bone samples of a trauma patient.</title>
        <authorList>
            <person name="Schrottner P."/>
            <person name="Hartwich K."/>
            <person name="Bunk B."/>
            <person name="Schober I."/>
            <person name="Helbig S."/>
            <person name="Rudolph W.W."/>
            <person name="Gunzer F."/>
        </authorList>
    </citation>
    <scope>NUCLEOTIDE SEQUENCE [LARGE SCALE GENOMIC DNA]</scope>
    <source>
        <strain evidence="1 2">DSM 106044</strain>
    </source>
</reference>